<evidence type="ECO:0000313" key="10">
    <source>
        <dbReference type="Proteomes" id="UP000198551"/>
    </source>
</evidence>
<dbReference type="GO" id="GO:0051301">
    <property type="term" value="P:cell division"/>
    <property type="evidence" value="ECO:0007669"/>
    <property type="project" value="UniProtKB-KW"/>
</dbReference>
<keyword evidence="6" id="KW-0131">Cell cycle</keyword>
<evidence type="ECO:0000256" key="3">
    <source>
        <dbReference type="ARBA" id="ARBA00022490"/>
    </source>
</evidence>
<keyword evidence="10" id="KW-1185">Reference proteome</keyword>
<dbReference type="AlphaFoldDB" id="A0A1C4URV0"/>
<feature type="compositionally biased region" description="Basic residues" evidence="8">
    <location>
        <begin position="1"/>
        <end position="11"/>
    </location>
</feature>
<evidence type="ECO:0000313" key="9">
    <source>
        <dbReference type="EMBL" id="SCE74387.1"/>
    </source>
</evidence>
<organism evidence="9 10">
    <name type="scientific">Micromonospora marina</name>
    <dbReference type="NCBI Taxonomy" id="307120"/>
    <lineage>
        <taxon>Bacteria</taxon>
        <taxon>Bacillati</taxon>
        <taxon>Actinomycetota</taxon>
        <taxon>Actinomycetes</taxon>
        <taxon>Micromonosporales</taxon>
        <taxon>Micromonosporaceae</taxon>
        <taxon>Micromonospora</taxon>
    </lineage>
</organism>
<dbReference type="GO" id="GO:0005737">
    <property type="term" value="C:cytoplasm"/>
    <property type="evidence" value="ECO:0007669"/>
    <property type="project" value="UniProtKB-SubCell"/>
</dbReference>
<evidence type="ECO:0000256" key="6">
    <source>
        <dbReference type="ARBA" id="ARBA00023306"/>
    </source>
</evidence>
<dbReference type="Pfam" id="PF05103">
    <property type="entry name" value="DivIVA"/>
    <property type="match status" value="1"/>
</dbReference>
<dbReference type="Gene3D" id="6.10.250.660">
    <property type="match status" value="1"/>
</dbReference>
<feature type="region of interest" description="Disordered" evidence="8">
    <location>
        <begin position="1"/>
        <end position="27"/>
    </location>
</feature>
<evidence type="ECO:0000256" key="1">
    <source>
        <dbReference type="ARBA" id="ARBA00004496"/>
    </source>
</evidence>
<comment type="subcellular location">
    <subcellularLocation>
        <location evidence="1">Cytoplasm</location>
    </subcellularLocation>
</comment>
<name>A0A1C4URV0_9ACTN</name>
<dbReference type="NCBIfam" id="TIGR03544">
    <property type="entry name" value="DivI1A_domain"/>
    <property type="match status" value="1"/>
</dbReference>
<evidence type="ECO:0000256" key="5">
    <source>
        <dbReference type="ARBA" id="ARBA00023054"/>
    </source>
</evidence>
<protein>
    <recommendedName>
        <fullName evidence="2">Cell wall synthesis protein Wag31</fullName>
    </recommendedName>
    <alternativeName>
        <fullName evidence="7">Antigen 84</fullName>
    </alternativeName>
</protein>
<evidence type="ECO:0000256" key="7">
    <source>
        <dbReference type="ARBA" id="ARBA00031737"/>
    </source>
</evidence>
<dbReference type="InterPro" id="IPR019933">
    <property type="entry name" value="DivIVA_domain"/>
</dbReference>
<keyword evidence="3" id="KW-0963">Cytoplasm</keyword>
<evidence type="ECO:0000256" key="2">
    <source>
        <dbReference type="ARBA" id="ARBA00018787"/>
    </source>
</evidence>
<keyword evidence="5" id="KW-0175">Coiled coil</keyword>
<accession>A0A1C4URV0</accession>
<reference evidence="10" key="1">
    <citation type="submission" date="2016-06" db="EMBL/GenBank/DDBJ databases">
        <authorList>
            <person name="Varghese N."/>
        </authorList>
    </citation>
    <scope>NUCLEOTIDE SEQUENCE [LARGE SCALE GENOMIC DNA]</scope>
    <source>
        <strain evidence="10">DSM 45555</strain>
    </source>
</reference>
<dbReference type="InterPro" id="IPR007793">
    <property type="entry name" value="DivIVA_fam"/>
</dbReference>
<keyword evidence="4" id="KW-0132">Cell division</keyword>
<proteinExistence type="predicted"/>
<dbReference type="EMBL" id="FMCV01000002">
    <property type="protein sequence ID" value="SCE74387.1"/>
    <property type="molecule type" value="Genomic_DNA"/>
</dbReference>
<sequence length="105" mass="11928">MRNLLRMRPKQRNAEPPNSAPGGAYRATSYLPLRPWQVRGRRFATRRRGLDPAEVAAFLDRVAGDLAAAYAEIARSRDETARIKHALREWQSRQAPSMRDLAGRS</sequence>
<evidence type="ECO:0000256" key="4">
    <source>
        <dbReference type="ARBA" id="ARBA00022618"/>
    </source>
</evidence>
<evidence type="ECO:0000256" key="8">
    <source>
        <dbReference type="SAM" id="MobiDB-lite"/>
    </source>
</evidence>
<gene>
    <name evidence="9" type="ORF">GA0070215_102113</name>
</gene>
<dbReference type="Proteomes" id="UP000198551">
    <property type="component" value="Unassembled WGS sequence"/>
</dbReference>